<sequence>MKKGKMILIALLVIFATAFGHQTITQAAQASTTVSVTDSIQRYENEFKKLERFNIDETQKLAIILAAEYMDIQQRIDLDALCQLSPQIATDISDNRQAIFEYFLLTDNFELYEVDGARLDGNTLNFNAVYTFTVADTYGTGRSLLYTKFVYQFADGQWHLIASGEDADPSMSGKPNRVAILYGKQVKTKEQFGVDNLMELFDFNKVNYREQYLNQ</sequence>
<reference evidence="2 3" key="1">
    <citation type="submission" date="2020-03" db="EMBL/GenBank/DDBJ databases">
        <title>Genome Sequence of industrial isolate, B5A.</title>
        <authorList>
            <person name="Sharma S."/>
            <person name="Patil P.B."/>
            <person name="Korpole S."/>
        </authorList>
    </citation>
    <scope>NUCLEOTIDE SEQUENCE [LARGE SCALE GENOMIC DNA]</scope>
    <source>
        <strain evidence="2 3">PI-S10-B5A</strain>
    </source>
</reference>
<feature type="signal peptide" evidence="1">
    <location>
        <begin position="1"/>
        <end position="20"/>
    </location>
</feature>
<evidence type="ECO:0000256" key="1">
    <source>
        <dbReference type="SAM" id="SignalP"/>
    </source>
</evidence>
<evidence type="ECO:0000313" key="3">
    <source>
        <dbReference type="Proteomes" id="UP000539052"/>
    </source>
</evidence>
<accession>A0ABX1VL65</accession>
<feature type="chain" id="PRO_5047426004" description="DUF4829 domain-containing protein" evidence="1">
    <location>
        <begin position="21"/>
        <end position="215"/>
    </location>
</feature>
<dbReference type="Proteomes" id="UP000539052">
    <property type="component" value="Unassembled WGS sequence"/>
</dbReference>
<proteinExistence type="predicted"/>
<dbReference type="EMBL" id="JAAOXG010000005">
    <property type="protein sequence ID" value="NNJ28961.1"/>
    <property type="molecule type" value="Genomic_DNA"/>
</dbReference>
<name>A0ABX1VL65_9FIRM</name>
<evidence type="ECO:0008006" key="4">
    <source>
        <dbReference type="Google" id="ProtNLM"/>
    </source>
</evidence>
<gene>
    <name evidence="2" type="ORF">G9470_03980</name>
</gene>
<keyword evidence="3" id="KW-1185">Reference proteome</keyword>
<protein>
    <recommendedName>
        <fullName evidence="4">DUF4829 domain-containing protein</fullName>
    </recommendedName>
</protein>
<organism evidence="2 3">
    <name type="scientific">Lacrimispora defluvii</name>
    <dbReference type="NCBI Taxonomy" id="2719233"/>
    <lineage>
        <taxon>Bacteria</taxon>
        <taxon>Bacillati</taxon>
        <taxon>Bacillota</taxon>
        <taxon>Clostridia</taxon>
        <taxon>Lachnospirales</taxon>
        <taxon>Lachnospiraceae</taxon>
        <taxon>Lacrimispora</taxon>
    </lineage>
</organism>
<dbReference type="RefSeq" id="WP_170820286.1">
    <property type="nucleotide sequence ID" value="NZ_JAAOXG010000005.1"/>
</dbReference>
<keyword evidence="1" id="KW-0732">Signal</keyword>
<evidence type="ECO:0000313" key="2">
    <source>
        <dbReference type="EMBL" id="NNJ28961.1"/>
    </source>
</evidence>
<comment type="caution">
    <text evidence="2">The sequence shown here is derived from an EMBL/GenBank/DDBJ whole genome shotgun (WGS) entry which is preliminary data.</text>
</comment>